<evidence type="ECO:0000256" key="3">
    <source>
        <dbReference type="ARBA" id="ARBA00022840"/>
    </source>
</evidence>
<evidence type="ECO:0000313" key="7">
    <source>
        <dbReference type="EMBL" id="APG61797.1"/>
    </source>
</evidence>
<dbReference type="InterPro" id="IPR011761">
    <property type="entry name" value="ATP-grasp"/>
</dbReference>
<dbReference type="EC" id="6.3.4.18" evidence="4 5"/>
<evidence type="ECO:0000256" key="2">
    <source>
        <dbReference type="ARBA" id="ARBA00022755"/>
    </source>
</evidence>
<feature type="domain" description="ATP-grasp" evidence="6">
    <location>
        <begin position="123"/>
        <end position="309"/>
    </location>
</feature>
<proteinExistence type="inferred from homology"/>
<gene>
    <name evidence="4 5" type="primary">purK</name>
    <name evidence="7" type="ORF">LPB140_01945</name>
</gene>
<evidence type="ECO:0000313" key="8">
    <source>
        <dbReference type="Proteomes" id="UP000242561"/>
    </source>
</evidence>
<dbReference type="PANTHER" id="PTHR11609:SF5">
    <property type="entry name" value="PHOSPHORIBOSYLAMINOIMIDAZOLE CARBOXYLASE"/>
    <property type="match status" value="1"/>
</dbReference>
<comment type="subunit">
    <text evidence="4 5">Homodimer.</text>
</comment>
<keyword evidence="8" id="KW-1185">Reference proteome</keyword>
<dbReference type="GO" id="GO:0046872">
    <property type="term" value="F:metal ion binding"/>
    <property type="evidence" value="ECO:0007669"/>
    <property type="project" value="InterPro"/>
</dbReference>
<dbReference type="AlphaFoldDB" id="A0A1L3J9J2"/>
<comment type="catalytic activity">
    <reaction evidence="4 5">
        <text>5-amino-1-(5-phospho-beta-D-ribosyl)imidazole + hydrogencarbonate + ATP = 5-carboxyamino-1-(5-phospho-D-ribosyl)imidazole + ADP + phosphate + 2 H(+)</text>
        <dbReference type="Rhea" id="RHEA:19317"/>
        <dbReference type="ChEBI" id="CHEBI:15378"/>
        <dbReference type="ChEBI" id="CHEBI:17544"/>
        <dbReference type="ChEBI" id="CHEBI:30616"/>
        <dbReference type="ChEBI" id="CHEBI:43474"/>
        <dbReference type="ChEBI" id="CHEBI:58730"/>
        <dbReference type="ChEBI" id="CHEBI:137981"/>
        <dbReference type="ChEBI" id="CHEBI:456216"/>
        <dbReference type="EC" id="6.3.4.18"/>
    </reaction>
</comment>
<dbReference type="UniPathway" id="UPA00074">
    <property type="reaction ID" value="UER00942"/>
</dbReference>
<dbReference type="SUPFAM" id="SSF51246">
    <property type="entry name" value="Rudiment single hybrid motif"/>
    <property type="match status" value="1"/>
</dbReference>
<dbReference type="SUPFAM" id="SSF52440">
    <property type="entry name" value="PreATP-grasp domain"/>
    <property type="match status" value="1"/>
</dbReference>
<dbReference type="InterPro" id="IPR013815">
    <property type="entry name" value="ATP_grasp_subdomain_1"/>
</dbReference>
<dbReference type="NCBIfam" id="NF004676">
    <property type="entry name" value="PRK06019.1-2"/>
    <property type="match status" value="1"/>
</dbReference>
<dbReference type="Proteomes" id="UP000242561">
    <property type="component" value="Chromosome"/>
</dbReference>
<dbReference type="EMBL" id="CP018154">
    <property type="protein sequence ID" value="APG61797.1"/>
    <property type="molecule type" value="Genomic_DNA"/>
</dbReference>
<comment type="function">
    <text evidence="5">Catalyzes the ATP-dependent conversion of 5-aminoimidazole ribonucleotide (AIR) and HCO(3)- to N5-carboxyaminoimidazole ribonucleotide (N5-CAIR).</text>
</comment>
<protein>
    <recommendedName>
        <fullName evidence="4 5">N5-carboxyaminoimidazole ribonucleotide synthase</fullName>
        <shortName evidence="4 5">N5-CAIR synthase</shortName>
        <ecNumber evidence="4 5">6.3.4.18</ecNumber>
    </recommendedName>
    <alternativeName>
        <fullName evidence="4 5">5-(carboxyamino)imidazole ribonucleotide synthetase</fullName>
    </alternativeName>
</protein>
<dbReference type="InterPro" id="IPR040686">
    <property type="entry name" value="PurK_C"/>
</dbReference>
<comment type="function">
    <text evidence="4">Catalyzes the ATP-dependent conversion of 5-aminoimidazole ribonucleotide (AIR) and HCO(3)(-) to N5-carboxyaminoimidazole ribonucleotide (N5-CAIR).</text>
</comment>
<dbReference type="Gene3D" id="3.30.470.20">
    <property type="entry name" value="ATP-grasp fold, B domain"/>
    <property type="match status" value="1"/>
</dbReference>
<feature type="binding site" evidence="4">
    <location>
        <position position="119"/>
    </location>
    <ligand>
        <name>ATP</name>
        <dbReference type="ChEBI" id="CHEBI:30616"/>
    </ligand>
</feature>
<dbReference type="HAMAP" id="MF_01928">
    <property type="entry name" value="PurK"/>
    <property type="match status" value="1"/>
</dbReference>
<dbReference type="STRING" id="1913578.LPB140_01945"/>
<keyword evidence="1 4" id="KW-0547">Nucleotide-binding</keyword>
<reference evidence="7 8" key="1">
    <citation type="submission" date="2016-11" db="EMBL/GenBank/DDBJ databases">
        <title>Sphingorhabdus sp. LPB0140, isolated from marine environment.</title>
        <authorList>
            <person name="Kim E."/>
            <person name="Yi H."/>
        </authorList>
    </citation>
    <scope>NUCLEOTIDE SEQUENCE [LARGE SCALE GENOMIC DNA]</scope>
    <source>
        <strain evidence="7 8">LPB0140</strain>
    </source>
</reference>
<dbReference type="RefSeq" id="WP_072558444.1">
    <property type="nucleotide sequence ID" value="NZ_CP018154.1"/>
</dbReference>
<dbReference type="KEGG" id="sphl:LPB140_01945"/>
<evidence type="ECO:0000259" key="6">
    <source>
        <dbReference type="PROSITE" id="PS50975"/>
    </source>
</evidence>
<evidence type="ECO:0000256" key="5">
    <source>
        <dbReference type="RuleBase" id="RU361200"/>
    </source>
</evidence>
<dbReference type="GO" id="GO:0006189">
    <property type="term" value="P:'de novo' IMP biosynthetic process"/>
    <property type="evidence" value="ECO:0007669"/>
    <property type="project" value="UniProtKB-UniRule"/>
</dbReference>
<organism evidence="7 8">
    <name type="scientific">Sphingorhabdus lutea</name>
    <dbReference type="NCBI Taxonomy" id="1913578"/>
    <lineage>
        <taxon>Bacteria</taxon>
        <taxon>Pseudomonadati</taxon>
        <taxon>Pseudomonadota</taxon>
        <taxon>Alphaproteobacteria</taxon>
        <taxon>Sphingomonadales</taxon>
        <taxon>Sphingomonadaceae</taxon>
        <taxon>Sphingorhabdus</taxon>
    </lineage>
</organism>
<dbReference type="GO" id="GO:0034028">
    <property type="term" value="F:5-(carboxyamino)imidazole ribonucleotide synthase activity"/>
    <property type="evidence" value="ECO:0007669"/>
    <property type="project" value="UniProtKB-UniRule"/>
</dbReference>
<dbReference type="InterPro" id="IPR005875">
    <property type="entry name" value="PurK"/>
</dbReference>
<keyword evidence="4 5" id="KW-0436">Ligase</keyword>
<dbReference type="NCBIfam" id="NF004679">
    <property type="entry name" value="PRK06019.1-5"/>
    <property type="match status" value="1"/>
</dbReference>
<evidence type="ECO:0000256" key="4">
    <source>
        <dbReference type="HAMAP-Rule" id="MF_01928"/>
    </source>
</evidence>
<name>A0A1L3J9J2_9SPHN</name>
<keyword evidence="3 4" id="KW-0067">ATP-binding</keyword>
<dbReference type="GO" id="GO:0005524">
    <property type="term" value="F:ATP binding"/>
    <property type="evidence" value="ECO:0007669"/>
    <property type="project" value="UniProtKB-UniRule"/>
</dbReference>
<comment type="similarity">
    <text evidence="4 5">Belongs to the PurK/PurT family.</text>
</comment>
<dbReference type="PANTHER" id="PTHR11609">
    <property type="entry name" value="PURINE BIOSYNTHESIS PROTEIN 6/7, PUR6/7"/>
    <property type="match status" value="1"/>
</dbReference>
<evidence type="ECO:0000256" key="1">
    <source>
        <dbReference type="ARBA" id="ARBA00022741"/>
    </source>
</evidence>
<dbReference type="OrthoDB" id="9804625at2"/>
<dbReference type="InterPro" id="IPR003135">
    <property type="entry name" value="ATP-grasp_carboxylate-amine"/>
</dbReference>
<dbReference type="SUPFAM" id="SSF56059">
    <property type="entry name" value="Glutathione synthetase ATP-binding domain-like"/>
    <property type="match status" value="1"/>
</dbReference>
<feature type="binding site" evidence="4">
    <location>
        <position position="159"/>
    </location>
    <ligand>
        <name>ATP</name>
        <dbReference type="ChEBI" id="CHEBI:30616"/>
    </ligand>
</feature>
<dbReference type="Pfam" id="PF02222">
    <property type="entry name" value="ATP-grasp"/>
    <property type="match status" value="1"/>
</dbReference>
<feature type="binding site" evidence="4">
    <location>
        <begin position="279"/>
        <end position="280"/>
    </location>
    <ligand>
        <name>ATP</name>
        <dbReference type="ChEBI" id="CHEBI:30616"/>
    </ligand>
</feature>
<dbReference type="Pfam" id="PF17769">
    <property type="entry name" value="PurK_C"/>
    <property type="match status" value="1"/>
</dbReference>
<dbReference type="NCBIfam" id="TIGR01161">
    <property type="entry name" value="purK"/>
    <property type="match status" value="1"/>
</dbReference>
<feature type="binding site" evidence="4">
    <location>
        <begin position="194"/>
        <end position="197"/>
    </location>
    <ligand>
        <name>ATP</name>
        <dbReference type="ChEBI" id="CHEBI:30616"/>
    </ligand>
</feature>
<dbReference type="Pfam" id="PF22660">
    <property type="entry name" value="RS_preATP-grasp-like"/>
    <property type="match status" value="1"/>
</dbReference>
<dbReference type="InterPro" id="IPR054350">
    <property type="entry name" value="PurT/PurK_preATP-grasp"/>
</dbReference>
<dbReference type="PROSITE" id="PS50975">
    <property type="entry name" value="ATP_GRASP"/>
    <property type="match status" value="1"/>
</dbReference>
<accession>A0A1L3J9J2</accession>
<dbReference type="InterPro" id="IPR011054">
    <property type="entry name" value="Rudment_hybrid_motif"/>
</dbReference>
<comment type="pathway">
    <text evidence="4 5">Purine metabolism; IMP biosynthesis via de novo pathway; 5-amino-1-(5-phospho-D-ribosyl)imidazole-4-carboxylate from 5-amino-1-(5-phospho-D-ribosyl)imidazole (N5-CAIR route): step 1/2.</text>
</comment>
<keyword evidence="2 4" id="KW-0658">Purine biosynthesis</keyword>
<dbReference type="GO" id="GO:0005829">
    <property type="term" value="C:cytosol"/>
    <property type="evidence" value="ECO:0007669"/>
    <property type="project" value="TreeGrafter"/>
</dbReference>
<feature type="binding site" evidence="4">
    <location>
        <begin position="164"/>
        <end position="170"/>
    </location>
    <ligand>
        <name>ATP</name>
        <dbReference type="ChEBI" id="CHEBI:30616"/>
    </ligand>
</feature>
<dbReference type="GO" id="GO:0004638">
    <property type="term" value="F:phosphoribosylaminoimidazole carboxylase activity"/>
    <property type="evidence" value="ECO:0007669"/>
    <property type="project" value="InterPro"/>
</dbReference>
<feature type="binding site" evidence="4">
    <location>
        <position position="225"/>
    </location>
    <ligand>
        <name>ATP</name>
        <dbReference type="ChEBI" id="CHEBI:30616"/>
    </ligand>
</feature>
<feature type="binding site" evidence="4">
    <location>
        <position position="202"/>
    </location>
    <ligand>
        <name>ATP</name>
        <dbReference type="ChEBI" id="CHEBI:30616"/>
    </ligand>
</feature>
<sequence length="371" mass="40385">MSPHNPPQNSNNAHHYLPMGSTIGIIGGGQLGRMMAISAGQMGYHTHIYAPEQDSIAAISADYFTCAPYDDEQALVHFASQCDVITIEFENIPVAPLRALEKNKNIYPPLSLLQIAQHRLSEKEYAIAMGGITAPYAALNNMADCTPAAQQTGFPAIVKTVRMGYDGKGQFRVANMDELHAAMASLNGEPAILEGLVEFSAEFSVIMARNVHGEIIFYNSPHNIHKNGILSTSSLPAPSIIKDQQPVARKLMQKIAEQSNYVGILTGEFFASSEGPIFNEMAPRVHNSGHWTIEGAVSSQFENHIRAICGLPLGSTKICGDDIIMTNIIGDDIDEFKAILDDPLAKLHLYGKAEARPGRKMGHITKISYEK</sequence>
<dbReference type="Gene3D" id="3.30.1490.20">
    <property type="entry name" value="ATP-grasp fold, A domain"/>
    <property type="match status" value="1"/>
</dbReference>
<dbReference type="Gene3D" id="3.40.50.20">
    <property type="match status" value="1"/>
</dbReference>
<dbReference type="InterPro" id="IPR016185">
    <property type="entry name" value="PreATP-grasp_dom_sf"/>
</dbReference>